<dbReference type="AlphaFoldDB" id="A0AAE0TZ72"/>
<keyword evidence="3" id="KW-1185">Reference proteome</keyword>
<name>A0AAE0TZ72_9PEZI</name>
<dbReference type="Proteomes" id="UP001285441">
    <property type="component" value="Unassembled WGS sequence"/>
</dbReference>
<sequence>MAWFVAWSGYFLPLHSFILEFHPLLNDLLFFPLSVCFPSPSLPCPTRLYCRSSATRLPRPRLAHSSRETQPHSHSIGDVLDIFALLRQSSRCCWNCMSWDCSLIIQNTAQKHDAEALDNPLRCHPRTQQFSCPPN</sequence>
<evidence type="ECO:0000313" key="3">
    <source>
        <dbReference type="Proteomes" id="UP001285441"/>
    </source>
</evidence>
<accession>A0AAE0TZ72</accession>
<evidence type="ECO:0000313" key="2">
    <source>
        <dbReference type="EMBL" id="KAK3384774.1"/>
    </source>
</evidence>
<dbReference type="EMBL" id="JAULSW010000004">
    <property type="protein sequence ID" value="KAK3384774.1"/>
    <property type="molecule type" value="Genomic_DNA"/>
</dbReference>
<feature type="signal peptide" evidence="1">
    <location>
        <begin position="1"/>
        <end position="16"/>
    </location>
</feature>
<keyword evidence="1" id="KW-0732">Signal</keyword>
<proteinExistence type="predicted"/>
<organism evidence="2 3">
    <name type="scientific">Podospora didyma</name>
    <dbReference type="NCBI Taxonomy" id="330526"/>
    <lineage>
        <taxon>Eukaryota</taxon>
        <taxon>Fungi</taxon>
        <taxon>Dikarya</taxon>
        <taxon>Ascomycota</taxon>
        <taxon>Pezizomycotina</taxon>
        <taxon>Sordariomycetes</taxon>
        <taxon>Sordariomycetidae</taxon>
        <taxon>Sordariales</taxon>
        <taxon>Podosporaceae</taxon>
        <taxon>Podospora</taxon>
    </lineage>
</organism>
<gene>
    <name evidence="2" type="ORF">B0H63DRAFT_170287</name>
</gene>
<evidence type="ECO:0000256" key="1">
    <source>
        <dbReference type="SAM" id="SignalP"/>
    </source>
</evidence>
<protein>
    <submittedName>
        <fullName evidence="2">Uncharacterized protein</fullName>
    </submittedName>
</protein>
<reference evidence="2" key="2">
    <citation type="submission" date="2023-06" db="EMBL/GenBank/DDBJ databases">
        <authorList>
            <consortium name="Lawrence Berkeley National Laboratory"/>
            <person name="Haridas S."/>
            <person name="Hensen N."/>
            <person name="Bonometti L."/>
            <person name="Westerberg I."/>
            <person name="Brannstrom I.O."/>
            <person name="Guillou S."/>
            <person name="Cros-Aarteil S."/>
            <person name="Calhoun S."/>
            <person name="Kuo A."/>
            <person name="Mondo S."/>
            <person name="Pangilinan J."/>
            <person name="Riley R."/>
            <person name="LaButti K."/>
            <person name="Andreopoulos B."/>
            <person name="Lipzen A."/>
            <person name="Chen C."/>
            <person name="Yanf M."/>
            <person name="Daum C."/>
            <person name="Ng V."/>
            <person name="Clum A."/>
            <person name="Steindorff A."/>
            <person name="Ohm R."/>
            <person name="Martin F."/>
            <person name="Silar P."/>
            <person name="Natvig D."/>
            <person name="Lalanne C."/>
            <person name="Gautier V."/>
            <person name="Ament-velasquez S.L."/>
            <person name="Kruys A."/>
            <person name="Hutchinson M.I."/>
            <person name="Powell A.J."/>
            <person name="Barry K."/>
            <person name="Miller A.N."/>
            <person name="Grigoriev I.V."/>
            <person name="Debuchy R."/>
            <person name="Gladieux P."/>
            <person name="Thoren M.H."/>
            <person name="Johannesson H."/>
        </authorList>
    </citation>
    <scope>NUCLEOTIDE SEQUENCE</scope>
    <source>
        <strain evidence="2">CBS 232.78</strain>
    </source>
</reference>
<reference evidence="2" key="1">
    <citation type="journal article" date="2023" name="Mol. Phylogenet. Evol.">
        <title>Genome-scale phylogeny and comparative genomics of the fungal order Sordariales.</title>
        <authorList>
            <person name="Hensen N."/>
            <person name="Bonometti L."/>
            <person name="Westerberg I."/>
            <person name="Brannstrom I.O."/>
            <person name="Guillou S."/>
            <person name="Cros-Aarteil S."/>
            <person name="Calhoun S."/>
            <person name="Haridas S."/>
            <person name="Kuo A."/>
            <person name="Mondo S."/>
            <person name="Pangilinan J."/>
            <person name="Riley R."/>
            <person name="LaButti K."/>
            <person name="Andreopoulos B."/>
            <person name="Lipzen A."/>
            <person name="Chen C."/>
            <person name="Yan M."/>
            <person name="Daum C."/>
            <person name="Ng V."/>
            <person name="Clum A."/>
            <person name="Steindorff A."/>
            <person name="Ohm R.A."/>
            <person name="Martin F."/>
            <person name="Silar P."/>
            <person name="Natvig D.O."/>
            <person name="Lalanne C."/>
            <person name="Gautier V."/>
            <person name="Ament-Velasquez S.L."/>
            <person name="Kruys A."/>
            <person name="Hutchinson M.I."/>
            <person name="Powell A.J."/>
            <person name="Barry K."/>
            <person name="Miller A.N."/>
            <person name="Grigoriev I.V."/>
            <person name="Debuchy R."/>
            <person name="Gladieux P."/>
            <person name="Hiltunen Thoren M."/>
            <person name="Johannesson H."/>
        </authorList>
    </citation>
    <scope>NUCLEOTIDE SEQUENCE</scope>
    <source>
        <strain evidence="2">CBS 232.78</strain>
    </source>
</reference>
<comment type="caution">
    <text evidence="2">The sequence shown here is derived from an EMBL/GenBank/DDBJ whole genome shotgun (WGS) entry which is preliminary data.</text>
</comment>
<feature type="chain" id="PRO_5042294612" evidence="1">
    <location>
        <begin position="17"/>
        <end position="135"/>
    </location>
</feature>